<evidence type="ECO:0000313" key="1">
    <source>
        <dbReference type="EMBL" id="HHO74047.1"/>
    </source>
</evidence>
<dbReference type="AlphaFoldDB" id="A0A7C5SX20"/>
<accession>A0A7C5SX20</accession>
<reference evidence="1" key="1">
    <citation type="journal article" date="2020" name="mSystems">
        <title>Genome- and Community-Level Interaction Insights into Carbon Utilization and Element Cycling Functions of Hydrothermarchaeota in Hydrothermal Sediment.</title>
        <authorList>
            <person name="Zhou Z."/>
            <person name="Liu Y."/>
            <person name="Xu W."/>
            <person name="Pan J."/>
            <person name="Luo Z.H."/>
            <person name="Li M."/>
        </authorList>
    </citation>
    <scope>NUCLEOTIDE SEQUENCE [LARGE SCALE GENOMIC DNA]</scope>
    <source>
        <strain evidence="1">SpSt-114</strain>
    </source>
</reference>
<comment type="caution">
    <text evidence="1">The sequence shown here is derived from an EMBL/GenBank/DDBJ whole genome shotgun (WGS) entry which is preliminary data.</text>
</comment>
<dbReference type="EMBL" id="DSAC01000065">
    <property type="protein sequence ID" value="HHO74047.1"/>
    <property type="molecule type" value="Genomic_DNA"/>
</dbReference>
<proteinExistence type="predicted"/>
<gene>
    <name evidence="1" type="ORF">ENN04_05335</name>
</gene>
<sequence>MKREEKGWTIRVNAQSVFLPEEKLPEMLALLDGAFYGILKDNTSIQAGSGYIVLLRGKDRWGIRIGKGDEREVVYLTRLDIRSLYYFLLLS</sequence>
<organism evidence="1">
    <name type="scientific">Thermocrinis ruber</name>
    <dbReference type="NCBI Taxonomy" id="75906"/>
    <lineage>
        <taxon>Bacteria</taxon>
        <taxon>Pseudomonadati</taxon>
        <taxon>Aquificota</taxon>
        <taxon>Aquificia</taxon>
        <taxon>Aquificales</taxon>
        <taxon>Aquificaceae</taxon>
        <taxon>Thermocrinis</taxon>
    </lineage>
</organism>
<name>A0A7C5SX20_9AQUI</name>
<protein>
    <submittedName>
        <fullName evidence="1">Uncharacterized protein</fullName>
    </submittedName>
</protein>